<dbReference type="OrthoDB" id="191139at2759"/>
<dbReference type="InterPro" id="IPR036291">
    <property type="entry name" value="NAD(P)-bd_dom_sf"/>
</dbReference>
<dbReference type="Gene3D" id="3.40.50.720">
    <property type="entry name" value="NAD(P)-binding Rossmann-like Domain"/>
    <property type="match status" value="1"/>
</dbReference>
<reference evidence="3 4" key="1">
    <citation type="submission" date="2020-01" db="EMBL/GenBank/DDBJ databases">
        <title>Identification and distribution of gene clusters putatively required for synthesis of sphingolipid metabolism inhibitors in phylogenetically diverse species of the filamentous fungus Fusarium.</title>
        <authorList>
            <person name="Kim H.-S."/>
            <person name="Busman M."/>
            <person name="Brown D.W."/>
            <person name="Divon H."/>
            <person name="Uhlig S."/>
            <person name="Proctor R.H."/>
        </authorList>
    </citation>
    <scope>NUCLEOTIDE SEQUENCE [LARGE SCALE GENOMIC DNA]</scope>
    <source>
        <strain evidence="3 4">NRRL 20459</strain>
    </source>
</reference>
<keyword evidence="4" id="KW-1185">Reference proteome</keyword>
<sequence length="350" mass="38196">MSLISHEPFQLSGRYADLNRWEVLGGPGDERPTGTRIIKDEGLEGDTWSDKVVLITGVSAGIGIKTFEAIASTGATVFGTARNLEKAKQALGPTLERHLDRCHLLHMDQADLATVRACAGAVRTQSGGKLNVIINNAAVMNTPYEKTKDGFELQFQTNHLSHFLLFYLLKDLLLTTSASTPNFNSRVVTVSSAAHRYGPCRLDNINFDGDGVYNGWLAYGSSKTANIYMTNQIERLYGTQGLHAYSVHPGGFISPNLQKFSKAETEGMASGGERVEKYMTSQDQACATSVYGAVSSELEGRGGLYLEGASVSSPCPPDADAVEYGYGSWAYDKEKEEQLWEMSKKWAHVE</sequence>
<protein>
    <submittedName>
        <fullName evidence="3">Short-chain dehydrogenase reductase SDR</fullName>
    </submittedName>
</protein>
<evidence type="ECO:0000256" key="2">
    <source>
        <dbReference type="ARBA" id="ARBA00023002"/>
    </source>
</evidence>
<dbReference type="Pfam" id="PF00106">
    <property type="entry name" value="adh_short"/>
    <property type="match status" value="1"/>
</dbReference>
<name>A0A8H4LNT0_9HYPO</name>
<dbReference type="InterPro" id="IPR002347">
    <property type="entry name" value="SDR_fam"/>
</dbReference>
<dbReference type="GO" id="GO:0016491">
    <property type="term" value="F:oxidoreductase activity"/>
    <property type="evidence" value="ECO:0007669"/>
    <property type="project" value="UniProtKB-KW"/>
</dbReference>
<dbReference type="AlphaFoldDB" id="A0A8H4LNT0"/>
<evidence type="ECO:0000313" key="3">
    <source>
        <dbReference type="EMBL" id="KAF4471913.1"/>
    </source>
</evidence>
<organism evidence="3 4">
    <name type="scientific">Fusarium albosuccineum</name>
    <dbReference type="NCBI Taxonomy" id="1237068"/>
    <lineage>
        <taxon>Eukaryota</taxon>
        <taxon>Fungi</taxon>
        <taxon>Dikarya</taxon>
        <taxon>Ascomycota</taxon>
        <taxon>Pezizomycotina</taxon>
        <taxon>Sordariomycetes</taxon>
        <taxon>Hypocreomycetidae</taxon>
        <taxon>Hypocreales</taxon>
        <taxon>Nectriaceae</taxon>
        <taxon>Fusarium</taxon>
        <taxon>Fusarium decemcellulare species complex</taxon>
    </lineage>
</organism>
<dbReference type="PANTHER" id="PTHR24320:SF272">
    <property type="entry name" value="NAD(P)-BINDING ROSSMANN-FOLD SUPERFAMILY PROTEIN"/>
    <property type="match status" value="1"/>
</dbReference>
<evidence type="ECO:0000313" key="4">
    <source>
        <dbReference type="Proteomes" id="UP000554235"/>
    </source>
</evidence>
<dbReference type="EMBL" id="JAADYS010000153">
    <property type="protein sequence ID" value="KAF4471913.1"/>
    <property type="molecule type" value="Genomic_DNA"/>
</dbReference>
<dbReference type="Proteomes" id="UP000554235">
    <property type="component" value="Unassembled WGS sequence"/>
</dbReference>
<dbReference type="SUPFAM" id="SSF51735">
    <property type="entry name" value="NAD(P)-binding Rossmann-fold domains"/>
    <property type="match status" value="1"/>
</dbReference>
<proteinExistence type="inferred from homology"/>
<dbReference type="PRINTS" id="PR00081">
    <property type="entry name" value="GDHRDH"/>
</dbReference>
<comment type="caution">
    <text evidence="3">The sequence shown here is derived from an EMBL/GenBank/DDBJ whole genome shotgun (WGS) entry which is preliminary data.</text>
</comment>
<dbReference type="PANTHER" id="PTHR24320">
    <property type="entry name" value="RETINOL DEHYDROGENASE"/>
    <property type="match status" value="1"/>
</dbReference>
<comment type="similarity">
    <text evidence="1">Belongs to the short-chain dehydrogenases/reductases (SDR) family.</text>
</comment>
<keyword evidence="2" id="KW-0560">Oxidoreductase</keyword>
<gene>
    <name evidence="3" type="ORF">FALBO_1174</name>
</gene>
<evidence type="ECO:0000256" key="1">
    <source>
        <dbReference type="ARBA" id="ARBA00006484"/>
    </source>
</evidence>
<accession>A0A8H4LNT0</accession>